<proteinExistence type="predicted"/>
<evidence type="ECO:0000313" key="2">
    <source>
        <dbReference type="Proteomes" id="UP001079657"/>
    </source>
</evidence>
<dbReference type="Proteomes" id="UP001079657">
    <property type="component" value="Unassembled WGS sequence"/>
</dbReference>
<keyword evidence="2" id="KW-1185">Reference proteome</keyword>
<sequence>MNNKVIYVDFKKASRKAKSDTKNREVKIVKHQKSYLEELIDKFKSIFNMSSNKKYMKKADPKYKHWL</sequence>
<evidence type="ECO:0000313" key="1">
    <source>
        <dbReference type="EMBL" id="MCY6370212.1"/>
    </source>
</evidence>
<accession>A0ABT4CMF0</accession>
<reference evidence="1" key="1">
    <citation type="submission" date="2022-12" db="EMBL/GenBank/DDBJ databases">
        <authorList>
            <person name="Wang J."/>
        </authorList>
    </citation>
    <scope>NUCLEOTIDE SEQUENCE</scope>
    <source>
        <strain evidence="1">HY-42-06</strain>
    </source>
</reference>
<organism evidence="1 2">
    <name type="scientific">Clostridium ganghwense</name>
    <dbReference type="NCBI Taxonomy" id="312089"/>
    <lineage>
        <taxon>Bacteria</taxon>
        <taxon>Bacillati</taxon>
        <taxon>Bacillota</taxon>
        <taxon>Clostridia</taxon>
        <taxon>Eubacteriales</taxon>
        <taxon>Clostridiaceae</taxon>
        <taxon>Clostridium</taxon>
    </lineage>
</organism>
<name>A0ABT4CMF0_9CLOT</name>
<comment type="caution">
    <text evidence="1">The sequence shown here is derived from an EMBL/GenBank/DDBJ whole genome shotgun (WGS) entry which is preliminary data.</text>
</comment>
<protein>
    <submittedName>
        <fullName evidence="1">Uncharacterized protein</fullName>
    </submittedName>
</protein>
<dbReference type="EMBL" id="JAPQES010000001">
    <property type="protein sequence ID" value="MCY6370212.1"/>
    <property type="molecule type" value="Genomic_DNA"/>
</dbReference>
<dbReference type="RefSeq" id="WP_268048872.1">
    <property type="nucleotide sequence ID" value="NZ_JAPQES010000001.1"/>
</dbReference>
<gene>
    <name evidence="1" type="ORF">OXH55_06155</name>
</gene>